<name>A0A1N7LIZ3_9RHOB</name>
<dbReference type="InterPro" id="IPR059052">
    <property type="entry name" value="HH_YbhG-like"/>
</dbReference>
<sequence length="316" mass="33432">MSLCSLPIIASFLAACAAPSVLATGYVEGEHVALAPVALAELRLLEVARGDQVVAGQTLAMQEDRDAMIALEQAKAALAQAQSQLENLQQGKRPEEIRVIEASLTSARAQLVETRRTAARYETLATRGAATEAQREDAQTALSVAEAKVAEIEADLVVAKLPARAAEIAAAEAAVRAGQASVDQAQWLLDKRKVQAPADGVISDVLRHPGEMVGPTAPVLTMLPEGAVKLRLYVPEGEIAAIHPETRLRISCDGCAPGLTARVSYIADGPEFTPPVIYSLQNRQKLVYLVEARPEGTTSLKPGQIVDATLAESAHE</sequence>
<dbReference type="InterPro" id="IPR050465">
    <property type="entry name" value="UPF0194_transport"/>
</dbReference>
<dbReference type="GO" id="GO:0030313">
    <property type="term" value="C:cell envelope"/>
    <property type="evidence" value="ECO:0007669"/>
    <property type="project" value="UniProtKB-SubCell"/>
</dbReference>
<evidence type="ECO:0000256" key="3">
    <source>
        <dbReference type="SAM" id="SignalP"/>
    </source>
</evidence>
<dbReference type="SUPFAM" id="SSF111369">
    <property type="entry name" value="HlyD-like secretion proteins"/>
    <property type="match status" value="2"/>
</dbReference>
<dbReference type="PANTHER" id="PTHR32347:SF23">
    <property type="entry name" value="BLL5650 PROTEIN"/>
    <property type="match status" value="1"/>
</dbReference>
<dbReference type="STRING" id="453582.SAMN05421580_104105"/>
<accession>A0A1N7LIZ3</accession>
<reference evidence="6" key="1">
    <citation type="submission" date="2017-01" db="EMBL/GenBank/DDBJ databases">
        <authorList>
            <person name="Varghese N."/>
            <person name="Submissions S."/>
        </authorList>
    </citation>
    <scope>NUCLEOTIDE SEQUENCE [LARGE SCALE GENOMIC DNA]</scope>
    <source>
        <strain evidence="6">DSM 19945</strain>
    </source>
</reference>
<dbReference type="OrthoDB" id="9809385at2"/>
<evidence type="ECO:0000256" key="1">
    <source>
        <dbReference type="ARBA" id="ARBA00004196"/>
    </source>
</evidence>
<evidence type="ECO:0000313" key="6">
    <source>
        <dbReference type="Proteomes" id="UP000186221"/>
    </source>
</evidence>
<dbReference type="Proteomes" id="UP000186221">
    <property type="component" value="Unassembled WGS sequence"/>
</dbReference>
<feature type="signal peptide" evidence="3">
    <location>
        <begin position="1"/>
        <end position="23"/>
    </location>
</feature>
<gene>
    <name evidence="5" type="ORF">SAMN05421580_104105</name>
</gene>
<dbReference type="RefSeq" id="WP_076484368.1">
    <property type="nucleotide sequence ID" value="NZ_FTOG01000004.1"/>
</dbReference>
<dbReference type="PANTHER" id="PTHR32347">
    <property type="entry name" value="EFFLUX SYSTEM COMPONENT YKNX-RELATED"/>
    <property type="match status" value="1"/>
</dbReference>
<dbReference type="AlphaFoldDB" id="A0A1N7LIZ3"/>
<dbReference type="EMBL" id="FTOG01000004">
    <property type="protein sequence ID" value="SIS73776.1"/>
    <property type="molecule type" value="Genomic_DNA"/>
</dbReference>
<proteinExistence type="predicted"/>
<evidence type="ECO:0000313" key="5">
    <source>
        <dbReference type="EMBL" id="SIS73776.1"/>
    </source>
</evidence>
<keyword evidence="6" id="KW-1185">Reference proteome</keyword>
<evidence type="ECO:0000259" key="4">
    <source>
        <dbReference type="Pfam" id="PF25881"/>
    </source>
</evidence>
<dbReference type="Gene3D" id="1.10.287.470">
    <property type="entry name" value="Helix hairpin bin"/>
    <property type="match status" value="2"/>
</dbReference>
<feature type="chain" id="PRO_5012952814" evidence="3">
    <location>
        <begin position="24"/>
        <end position="316"/>
    </location>
</feature>
<feature type="domain" description="YbhG-like alpha-helical hairpin" evidence="4">
    <location>
        <begin position="64"/>
        <end position="187"/>
    </location>
</feature>
<organism evidence="5 6">
    <name type="scientific">Rhodobacter aestuarii</name>
    <dbReference type="NCBI Taxonomy" id="453582"/>
    <lineage>
        <taxon>Bacteria</taxon>
        <taxon>Pseudomonadati</taxon>
        <taxon>Pseudomonadota</taxon>
        <taxon>Alphaproteobacteria</taxon>
        <taxon>Rhodobacterales</taxon>
        <taxon>Rhodobacter group</taxon>
        <taxon>Rhodobacter</taxon>
    </lineage>
</organism>
<comment type="subcellular location">
    <subcellularLocation>
        <location evidence="1">Cell envelope</location>
    </subcellularLocation>
</comment>
<dbReference type="Pfam" id="PF25881">
    <property type="entry name" value="HH_YBHG"/>
    <property type="match status" value="1"/>
</dbReference>
<evidence type="ECO:0000256" key="2">
    <source>
        <dbReference type="ARBA" id="ARBA00023054"/>
    </source>
</evidence>
<keyword evidence="3" id="KW-0732">Signal</keyword>
<protein>
    <submittedName>
        <fullName evidence="5">HlyD family secretion protein</fullName>
    </submittedName>
</protein>
<dbReference type="Gene3D" id="2.40.50.100">
    <property type="match status" value="1"/>
</dbReference>
<keyword evidence="2" id="KW-0175">Coiled coil</keyword>